<sequence length="163" mass="19086">MKQSKSKSQGYLSLFVIVLATFLITFPAGFVTRAALDPWYYNLVKPAFNPPNWIFGPVWTILYAMMSVAVWLAYKKSKHSNKILVVYFIHLLINASWSYVFFYYKQIFLASFIISIIIFFILYLMVLYSKYSKPSVVLMLPYFAWSTFALYLNSTIYILNSSY</sequence>
<dbReference type="GO" id="GO:0033013">
    <property type="term" value="P:tetrapyrrole metabolic process"/>
    <property type="evidence" value="ECO:0007669"/>
    <property type="project" value="UniProtKB-ARBA"/>
</dbReference>
<dbReference type="Proteomes" id="UP000713222">
    <property type="component" value="Unassembled WGS sequence"/>
</dbReference>
<feature type="transmembrane region" description="Helical" evidence="6">
    <location>
        <begin position="140"/>
        <end position="159"/>
    </location>
</feature>
<dbReference type="Gene3D" id="1.20.1260.100">
    <property type="entry name" value="TspO/MBR protein"/>
    <property type="match status" value="1"/>
</dbReference>
<gene>
    <name evidence="7" type="ORF">EBV32_01035</name>
    <name evidence="9" type="ORF">EBV78_00535</name>
    <name evidence="8" type="ORF">EBX74_01705</name>
</gene>
<dbReference type="FunFam" id="1.20.1260.100:FF:000001">
    <property type="entry name" value="translocator protein 2"/>
    <property type="match status" value="1"/>
</dbReference>
<evidence type="ECO:0000256" key="6">
    <source>
        <dbReference type="SAM" id="Phobius"/>
    </source>
</evidence>
<evidence type="ECO:0000313" key="7">
    <source>
        <dbReference type="EMBL" id="NBN87666.1"/>
    </source>
</evidence>
<dbReference type="CDD" id="cd15904">
    <property type="entry name" value="TSPO_MBR"/>
    <property type="match status" value="1"/>
</dbReference>
<keyword evidence="5 6" id="KW-0472">Membrane</keyword>
<dbReference type="PIRSF" id="PIRSF005859">
    <property type="entry name" value="PBR"/>
    <property type="match status" value="1"/>
</dbReference>
<reference evidence="9 10" key="1">
    <citation type="submission" date="2018-10" db="EMBL/GenBank/DDBJ databases">
        <title>Iterative Subtractive Binning of Freshwater Chronoseries Metagenomes Recovers Nearly Complete Genomes from over Four Hundred Novel Species.</title>
        <authorList>
            <person name="Rodriguez-R L.M."/>
            <person name="Tsementzi D."/>
            <person name="Luo C."/>
            <person name="Konstantinidis K.T."/>
        </authorList>
    </citation>
    <scope>NUCLEOTIDE SEQUENCE [LARGE SCALE GENOMIC DNA]</scope>
    <source>
        <strain evidence="9">WB7_2B_003</strain>
        <strain evidence="7">WB7_6_001</strain>
        <strain evidence="8">WB8_2A_004</strain>
    </source>
</reference>
<protein>
    <submittedName>
        <fullName evidence="9">Tryptophan-rich sensory protein</fullName>
    </submittedName>
</protein>
<dbReference type="EMBL" id="RGGN01000007">
    <property type="protein sequence ID" value="NCU62575.1"/>
    <property type="molecule type" value="Genomic_DNA"/>
</dbReference>
<evidence type="ECO:0000256" key="3">
    <source>
        <dbReference type="ARBA" id="ARBA00022692"/>
    </source>
</evidence>
<evidence type="ECO:0000256" key="2">
    <source>
        <dbReference type="ARBA" id="ARBA00007524"/>
    </source>
</evidence>
<evidence type="ECO:0000313" key="9">
    <source>
        <dbReference type="EMBL" id="NCU62575.1"/>
    </source>
</evidence>
<feature type="transmembrane region" description="Helical" evidence="6">
    <location>
        <begin position="108"/>
        <end position="128"/>
    </location>
</feature>
<proteinExistence type="inferred from homology"/>
<dbReference type="InterPro" id="IPR038330">
    <property type="entry name" value="TspO/MBR-related_sf"/>
</dbReference>
<feature type="transmembrane region" description="Helical" evidence="6">
    <location>
        <begin position="12"/>
        <end position="32"/>
    </location>
</feature>
<feature type="transmembrane region" description="Helical" evidence="6">
    <location>
        <begin position="52"/>
        <end position="72"/>
    </location>
</feature>
<name>A0A845SDD5_9PROT</name>
<dbReference type="PANTHER" id="PTHR10057:SF0">
    <property type="entry name" value="TRANSLOCATOR PROTEIN"/>
    <property type="match status" value="1"/>
</dbReference>
<dbReference type="Proteomes" id="UP000747791">
    <property type="component" value="Unassembled WGS sequence"/>
</dbReference>
<comment type="subcellular location">
    <subcellularLocation>
        <location evidence="1">Membrane</location>
        <topology evidence="1">Multi-pass membrane protein</topology>
    </subcellularLocation>
</comment>
<evidence type="ECO:0000256" key="1">
    <source>
        <dbReference type="ARBA" id="ARBA00004141"/>
    </source>
</evidence>
<keyword evidence="4 6" id="KW-1133">Transmembrane helix</keyword>
<dbReference type="InterPro" id="IPR004307">
    <property type="entry name" value="TspO_MBR"/>
</dbReference>
<dbReference type="GO" id="GO:0016020">
    <property type="term" value="C:membrane"/>
    <property type="evidence" value="ECO:0007669"/>
    <property type="project" value="UniProtKB-SubCell"/>
</dbReference>
<organism evidence="9 10">
    <name type="scientific">Candidatus Fonsibacter lacus</name>
    <dbReference type="NCBI Taxonomy" id="2576439"/>
    <lineage>
        <taxon>Bacteria</taxon>
        <taxon>Pseudomonadati</taxon>
        <taxon>Pseudomonadota</taxon>
        <taxon>Alphaproteobacteria</taxon>
        <taxon>Candidatus Pelagibacterales</taxon>
        <taxon>Candidatus Pelagibacterales incertae sedis</taxon>
        <taxon>Candidatus Fonsibacter</taxon>
    </lineage>
</organism>
<evidence type="ECO:0000313" key="10">
    <source>
        <dbReference type="Proteomes" id="UP000572953"/>
    </source>
</evidence>
<evidence type="ECO:0000256" key="4">
    <source>
        <dbReference type="ARBA" id="ARBA00022989"/>
    </source>
</evidence>
<dbReference type="AlphaFoldDB" id="A0A845SDD5"/>
<accession>A0A845SDD5</accession>
<comment type="caution">
    <text evidence="9">The sequence shown here is derived from an EMBL/GenBank/DDBJ whole genome shotgun (WGS) entry which is preliminary data.</text>
</comment>
<keyword evidence="3 6" id="KW-0812">Transmembrane</keyword>
<feature type="transmembrane region" description="Helical" evidence="6">
    <location>
        <begin position="84"/>
        <end position="102"/>
    </location>
</feature>
<dbReference type="PANTHER" id="PTHR10057">
    <property type="entry name" value="PERIPHERAL-TYPE BENZODIAZEPINE RECEPTOR"/>
    <property type="match status" value="1"/>
</dbReference>
<dbReference type="EMBL" id="RGET01000007">
    <property type="protein sequence ID" value="NBN87666.1"/>
    <property type="molecule type" value="Genomic_DNA"/>
</dbReference>
<evidence type="ECO:0000313" key="8">
    <source>
        <dbReference type="EMBL" id="NCU53009.1"/>
    </source>
</evidence>
<evidence type="ECO:0000256" key="5">
    <source>
        <dbReference type="ARBA" id="ARBA00023136"/>
    </source>
</evidence>
<comment type="similarity">
    <text evidence="2">Belongs to the TspO/BZRP family.</text>
</comment>
<dbReference type="EMBL" id="RGOB01000031">
    <property type="protein sequence ID" value="NCU53009.1"/>
    <property type="molecule type" value="Genomic_DNA"/>
</dbReference>
<dbReference type="Pfam" id="PF03073">
    <property type="entry name" value="TspO_MBR"/>
    <property type="match status" value="1"/>
</dbReference>
<dbReference type="Proteomes" id="UP000572953">
    <property type="component" value="Unassembled WGS sequence"/>
</dbReference>